<feature type="compositionally biased region" description="Basic and acidic residues" evidence="4">
    <location>
        <begin position="700"/>
        <end position="710"/>
    </location>
</feature>
<dbReference type="InterPro" id="IPR029021">
    <property type="entry name" value="Prot-tyrosine_phosphatase-like"/>
</dbReference>
<evidence type="ECO:0000259" key="5">
    <source>
        <dbReference type="PROSITE" id="PS50056"/>
    </source>
</evidence>
<dbReference type="InterPro" id="IPR057023">
    <property type="entry name" value="PTP-SAK"/>
</dbReference>
<dbReference type="InterPro" id="IPR016130">
    <property type="entry name" value="Tyr_Pase_AS"/>
</dbReference>
<keyword evidence="3" id="KW-0904">Protein phosphatase</keyword>
<feature type="compositionally biased region" description="Gly residues" evidence="4">
    <location>
        <begin position="737"/>
        <end position="746"/>
    </location>
</feature>
<evidence type="ECO:0000256" key="2">
    <source>
        <dbReference type="ARBA" id="ARBA00022801"/>
    </source>
</evidence>
<feature type="compositionally biased region" description="Low complexity" evidence="4">
    <location>
        <begin position="14"/>
        <end position="26"/>
    </location>
</feature>
<dbReference type="STRING" id="1169540.A0A0G4FPY2"/>
<dbReference type="InterPro" id="IPR045101">
    <property type="entry name" value="PTP_PTEN"/>
</dbReference>
<feature type="domain" description="Tyrosine specific protein phosphatases" evidence="5">
    <location>
        <begin position="442"/>
        <end position="495"/>
    </location>
</feature>
<feature type="region of interest" description="Disordered" evidence="4">
    <location>
        <begin position="645"/>
        <end position="775"/>
    </location>
</feature>
<feature type="region of interest" description="Disordered" evidence="4">
    <location>
        <begin position="140"/>
        <end position="228"/>
    </location>
</feature>
<dbReference type="InParanoid" id="A0A0G4FPY2"/>
<keyword evidence="8" id="KW-1185">Reference proteome</keyword>
<dbReference type="InterPro" id="IPR051281">
    <property type="entry name" value="Dual-spec_lipid-protein_phosph"/>
</dbReference>
<keyword evidence="2" id="KW-0378">Hydrolase</keyword>
<dbReference type="GO" id="GO:0005829">
    <property type="term" value="C:cytosol"/>
    <property type="evidence" value="ECO:0007669"/>
    <property type="project" value="TreeGrafter"/>
</dbReference>
<evidence type="ECO:0000313" key="7">
    <source>
        <dbReference type="EMBL" id="CEM15844.1"/>
    </source>
</evidence>
<dbReference type="EMBL" id="CDMY01000472">
    <property type="protein sequence ID" value="CEM15844.1"/>
    <property type="molecule type" value="Genomic_DNA"/>
</dbReference>
<feature type="compositionally biased region" description="Gly residues" evidence="4">
    <location>
        <begin position="170"/>
        <end position="179"/>
    </location>
</feature>
<evidence type="ECO:0000256" key="1">
    <source>
        <dbReference type="ARBA" id="ARBA00007881"/>
    </source>
</evidence>
<dbReference type="AlphaFoldDB" id="A0A0G4FPY2"/>
<dbReference type="CDD" id="cd14509">
    <property type="entry name" value="PTP_PTEN"/>
    <property type="match status" value="1"/>
</dbReference>
<dbReference type="Gene3D" id="3.90.190.10">
    <property type="entry name" value="Protein tyrosine phosphatase superfamily"/>
    <property type="match status" value="1"/>
</dbReference>
<accession>A0A0G4FPY2</accession>
<comment type="similarity">
    <text evidence="1">Belongs to the PTEN phosphatase protein family.</text>
</comment>
<organism evidence="7 8">
    <name type="scientific">Vitrella brassicaformis (strain CCMP3155)</name>
    <dbReference type="NCBI Taxonomy" id="1169540"/>
    <lineage>
        <taxon>Eukaryota</taxon>
        <taxon>Sar</taxon>
        <taxon>Alveolata</taxon>
        <taxon>Colpodellida</taxon>
        <taxon>Vitrellaceae</taxon>
        <taxon>Vitrella</taxon>
    </lineage>
</organism>
<name>A0A0G4FPY2_VITBC</name>
<dbReference type="Pfam" id="PF22784">
    <property type="entry name" value="PTP-SAK"/>
    <property type="match status" value="1"/>
</dbReference>
<reference evidence="7 8" key="1">
    <citation type="submission" date="2014-11" db="EMBL/GenBank/DDBJ databases">
        <authorList>
            <person name="Zhu J."/>
            <person name="Qi W."/>
            <person name="Song R."/>
        </authorList>
    </citation>
    <scope>NUCLEOTIDE SEQUENCE [LARGE SCALE GENOMIC DNA]</scope>
</reference>
<dbReference type="InterPro" id="IPR029023">
    <property type="entry name" value="Tensin_phosphatase"/>
</dbReference>
<sequence>MFLCGRWCGRAATAPHAASSSSSRPTQRGSHADHSGRSAAAAATRGGRRHSHSHSHRPPAVLLAVESERHDLLGFLPLDEDDLDVVDGSGEAALDAAGDDRRGAQEPLSDEDGIDPVSETMLLDMEDDHPAPFATTPCSPPCTRQPQPPNHHQHLHHHLSVSSPCARSAAGGGGGGGGPVVIELEALPSHHSDPPACETPPSCTNKKASQQHSRGERGGGGQAQSARRRHSYTYTPMSMSGDALDLQQQAQPNSSPALSAREGPVSKPDSENHPGGASGRRLGAPPPKKRRFRVRMASLPSPGGRHTEQPDNCVKRTKQSGEPVVRSAFAVPFKVSRSLRVLVSKRKRRLVWTDYDLDLSYITSRVIAMGFPAIGIEALFRNPRRQVRKYLDHQHGDSYRVVNLCSESERQYPCKTFDGRLVCYPFKDHTPPPIKMMLSFCEDSVEWLKESKENVLAVHCKAGKGRTGVMVSALLLYTRACANPDAALRLYAKARTIDGRGVTIPSQRRFVHHFAALITPAPTLPMPILGNPLTDTHSPLIKLTRIRLGPWSLSYRSLIDRLVLWLVIEKRDGSVVMQSSDAPGRLRTRKTGEWNACYVELIFESAVCVDNDFVIRVKDTRSTHFKLAAWICTHFMRRVSHQSLSLPAAGSPTDTQAPAPSPAHANHPTNSTSGNPIEVEMCDFTSKNKNKSRGGGGPHAGHDGIDRTENDSENGGDTAGAGAVADNEAEAYENDCGGSGGGGDGGSWSDVASPVTKHSLRGMGSRSPSRVPLLQPDAMPAYDLCARIEKHQLDKLSKDKSDRHAPPHFAMEVFAVNLTPTPTPSPNEADKADYSNGNGNGVEALNDVVDGVTP</sequence>
<feature type="region of interest" description="Disordered" evidence="4">
    <location>
        <begin position="817"/>
        <end position="854"/>
    </location>
</feature>
<dbReference type="PROSITE" id="PS50056">
    <property type="entry name" value="TYR_PHOSPHATASE_2"/>
    <property type="match status" value="1"/>
</dbReference>
<dbReference type="PANTHER" id="PTHR12305">
    <property type="entry name" value="PHOSPHATASE WITH HOMOLOGY TO TENSIN"/>
    <property type="match status" value="1"/>
</dbReference>
<dbReference type="SUPFAM" id="SSF52799">
    <property type="entry name" value="(Phosphotyrosine protein) phosphatases II"/>
    <property type="match status" value="1"/>
</dbReference>
<dbReference type="GO" id="GO:0004721">
    <property type="term" value="F:phosphoprotein phosphatase activity"/>
    <property type="evidence" value="ECO:0007669"/>
    <property type="project" value="UniProtKB-KW"/>
</dbReference>
<feature type="region of interest" description="Disordered" evidence="4">
    <location>
        <begin position="92"/>
        <end position="115"/>
    </location>
</feature>
<feature type="compositionally biased region" description="Polar residues" evidence="4">
    <location>
        <begin position="246"/>
        <end position="257"/>
    </location>
</feature>
<feature type="region of interest" description="Disordered" evidence="4">
    <location>
        <begin position="14"/>
        <end position="57"/>
    </location>
</feature>
<feature type="region of interest" description="Disordered" evidence="4">
    <location>
        <begin position="246"/>
        <end position="319"/>
    </location>
</feature>
<dbReference type="PROSITE" id="PS51181">
    <property type="entry name" value="PPASE_TENSIN"/>
    <property type="match status" value="1"/>
</dbReference>
<dbReference type="Proteomes" id="UP000041254">
    <property type="component" value="Unassembled WGS sequence"/>
</dbReference>
<dbReference type="GO" id="GO:0016314">
    <property type="term" value="F:phosphatidylinositol-3,4,5-trisphosphate 3-phosphatase activity"/>
    <property type="evidence" value="ECO:0007669"/>
    <property type="project" value="TreeGrafter"/>
</dbReference>
<evidence type="ECO:0000256" key="3">
    <source>
        <dbReference type="ARBA" id="ARBA00022912"/>
    </source>
</evidence>
<gene>
    <name evidence="7" type="ORF">Vbra_15874</name>
</gene>
<dbReference type="PROSITE" id="PS00383">
    <property type="entry name" value="TYR_PHOSPHATASE_1"/>
    <property type="match status" value="1"/>
</dbReference>
<evidence type="ECO:0000313" key="8">
    <source>
        <dbReference type="Proteomes" id="UP000041254"/>
    </source>
</evidence>
<dbReference type="OrthoDB" id="16692at2759"/>
<evidence type="ECO:0000256" key="4">
    <source>
        <dbReference type="SAM" id="MobiDB-lite"/>
    </source>
</evidence>
<protein>
    <submittedName>
        <fullName evidence="7">Uncharacterized protein</fullName>
    </submittedName>
</protein>
<feature type="compositionally biased region" description="Basic residues" evidence="4">
    <location>
        <begin position="46"/>
        <end position="57"/>
    </location>
</feature>
<dbReference type="InterPro" id="IPR000387">
    <property type="entry name" value="Tyr_Pase_dom"/>
</dbReference>
<dbReference type="VEuPathDB" id="CryptoDB:Vbra_15874"/>
<proteinExistence type="inferred from homology"/>
<feature type="domain" description="Phosphatase tensin-type" evidence="6">
    <location>
        <begin position="348"/>
        <end position="521"/>
    </location>
</feature>
<evidence type="ECO:0000259" key="6">
    <source>
        <dbReference type="PROSITE" id="PS51181"/>
    </source>
</evidence>